<dbReference type="Proteomes" id="UP001050691">
    <property type="component" value="Unassembled WGS sequence"/>
</dbReference>
<comment type="caution">
    <text evidence="1">The sequence shown here is derived from an EMBL/GenBank/DDBJ whole genome shotgun (WGS) entry which is preliminary data.</text>
</comment>
<protein>
    <submittedName>
        <fullName evidence="1">Uncharacterized protein</fullName>
    </submittedName>
</protein>
<dbReference type="InterPro" id="IPR036188">
    <property type="entry name" value="FAD/NAD-bd_sf"/>
</dbReference>
<sequence>MKLNFANIEGVANRTFDYVAGSVVASRLSEKPDITVLLLEAGKGRINDPLIDTPAGGARGYQLGDPEYDWGFETILQFT</sequence>
<name>A0AAV5AQZ2_9AGAM</name>
<gene>
    <name evidence="1" type="ORF">Clacol_009491</name>
</gene>
<dbReference type="EMBL" id="BPWL01000010">
    <property type="protein sequence ID" value="GJJ15215.1"/>
    <property type="molecule type" value="Genomic_DNA"/>
</dbReference>
<dbReference type="AlphaFoldDB" id="A0AAV5AQZ2"/>
<dbReference type="Gene3D" id="3.50.50.60">
    <property type="entry name" value="FAD/NAD(P)-binding domain"/>
    <property type="match status" value="1"/>
</dbReference>
<evidence type="ECO:0000313" key="1">
    <source>
        <dbReference type="EMBL" id="GJJ15215.1"/>
    </source>
</evidence>
<organism evidence="1 2">
    <name type="scientific">Clathrus columnatus</name>
    <dbReference type="NCBI Taxonomy" id="1419009"/>
    <lineage>
        <taxon>Eukaryota</taxon>
        <taxon>Fungi</taxon>
        <taxon>Dikarya</taxon>
        <taxon>Basidiomycota</taxon>
        <taxon>Agaricomycotina</taxon>
        <taxon>Agaricomycetes</taxon>
        <taxon>Phallomycetidae</taxon>
        <taxon>Phallales</taxon>
        <taxon>Clathraceae</taxon>
        <taxon>Clathrus</taxon>
    </lineage>
</organism>
<keyword evidence="2" id="KW-1185">Reference proteome</keyword>
<reference evidence="1" key="1">
    <citation type="submission" date="2021-10" db="EMBL/GenBank/DDBJ databases">
        <title>De novo Genome Assembly of Clathrus columnatus (Basidiomycota, Fungi) Using Illumina and Nanopore Sequence Data.</title>
        <authorList>
            <person name="Ogiso-Tanaka E."/>
            <person name="Itagaki H."/>
            <person name="Hosoya T."/>
            <person name="Hosaka K."/>
        </authorList>
    </citation>
    <scope>NUCLEOTIDE SEQUENCE</scope>
    <source>
        <strain evidence="1">MO-923</strain>
    </source>
</reference>
<proteinExistence type="predicted"/>
<dbReference type="Gene3D" id="3.30.560.10">
    <property type="entry name" value="Glucose Oxidase, domain 3"/>
    <property type="match status" value="1"/>
</dbReference>
<accession>A0AAV5AQZ2</accession>
<evidence type="ECO:0000313" key="2">
    <source>
        <dbReference type="Proteomes" id="UP001050691"/>
    </source>
</evidence>